<dbReference type="CDD" id="cd01949">
    <property type="entry name" value="GGDEF"/>
    <property type="match status" value="1"/>
</dbReference>
<dbReference type="InterPro" id="IPR000160">
    <property type="entry name" value="GGDEF_dom"/>
</dbReference>
<keyword evidence="4" id="KW-0808">Transferase</keyword>
<dbReference type="Proteomes" id="UP000245423">
    <property type="component" value="Chromosome 1"/>
</dbReference>
<dbReference type="EMBL" id="LT669839">
    <property type="protein sequence ID" value="SHD75562.1"/>
    <property type="molecule type" value="Genomic_DNA"/>
</dbReference>
<accession>M1ZFA5</accession>
<dbReference type="NCBIfam" id="TIGR00254">
    <property type="entry name" value="GGDEF"/>
    <property type="match status" value="1"/>
</dbReference>
<evidence type="ECO:0000259" key="3">
    <source>
        <dbReference type="PROSITE" id="PS50887"/>
    </source>
</evidence>
<dbReference type="Gene3D" id="3.30.70.270">
    <property type="match status" value="1"/>
</dbReference>
<dbReference type="Pfam" id="PF00072">
    <property type="entry name" value="Response_reg"/>
    <property type="match status" value="1"/>
</dbReference>
<dbReference type="CDD" id="cd17574">
    <property type="entry name" value="REC_OmpR"/>
    <property type="match status" value="1"/>
</dbReference>
<keyword evidence="1" id="KW-0597">Phosphoprotein</keyword>
<dbReference type="SUPFAM" id="SSF52172">
    <property type="entry name" value="CheY-like"/>
    <property type="match status" value="1"/>
</dbReference>
<dbReference type="RefSeq" id="WP_005587014.1">
    <property type="nucleotide sequence ID" value="NZ_LT669839.1"/>
</dbReference>
<dbReference type="GO" id="GO:0005886">
    <property type="term" value="C:plasma membrane"/>
    <property type="evidence" value="ECO:0007669"/>
    <property type="project" value="TreeGrafter"/>
</dbReference>
<dbReference type="Pfam" id="PF00990">
    <property type="entry name" value="GGDEF"/>
    <property type="match status" value="1"/>
</dbReference>
<keyword evidence="5" id="KW-1185">Reference proteome</keyword>
<dbReference type="GO" id="GO:0000160">
    <property type="term" value="P:phosphorelay signal transduction system"/>
    <property type="evidence" value="ECO:0007669"/>
    <property type="project" value="InterPro"/>
</dbReference>
<dbReference type="GO" id="GO:0043709">
    <property type="term" value="P:cell adhesion involved in single-species biofilm formation"/>
    <property type="evidence" value="ECO:0007669"/>
    <property type="project" value="TreeGrafter"/>
</dbReference>
<dbReference type="AlphaFoldDB" id="M1ZFA5"/>
<dbReference type="SUPFAM" id="SSF55073">
    <property type="entry name" value="Nucleotide cyclase"/>
    <property type="match status" value="1"/>
</dbReference>
<organism evidence="4 5">
    <name type="scientific">[Clostridium] ultunense Esp</name>
    <dbReference type="NCBI Taxonomy" id="1288971"/>
    <lineage>
        <taxon>Bacteria</taxon>
        <taxon>Bacillati</taxon>
        <taxon>Bacillota</taxon>
        <taxon>Tissierellia</taxon>
        <taxon>Tissierellales</taxon>
        <taxon>Tepidimicrobiaceae</taxon>
        <taxon>Schnuerera</taxon>
    </lineage>
</organism>
<dbReference type="InterPro" id="IPR001789">
    <property type="entry name" value="Sig_transdc_resp-reg_receiver"/>
</dbReference>
<feature type="domain" description="Response regulatory" evidence="2">
    <location>
        <begin position="119"/>
        <end position="233"/>
    </location>
</feature>
<feature type="domain" description="GGDEF" evidence="3">
    <location>
        <begin position="273"/>
        <end position="408"/>
    </location>
</feature>
<dbReference type="InterPro" id="IPR050469">
    <property type="entry name" value="Diguanylate_Cyclase"/>
</dbReference>
<sequence length="415" mass="47593">MKGKQALLQKVIMEKNKQFDNIIKYSMAGDIKYLEKIEEFYREINDLDMELKDGMFANILEDFDACISGSREITVSNILNLYGKLYSVVENIDGELSNGVYKKCKSNQVEISSKKSIEKILIIDDDILFLKMIEENLEKRGYNTILCSNPFEAIKCLNEENISLVVLDMILPGIDGFKMTKIIRDIDPILPIIIISSKNDLETKINVLKIGADDYITKPINMEEFYARIDRTLDRTTNYNALSIKDGLTGVYTKEYFWERAKEKMALYNRNKETFSIAFVDIDDFKTVNDNLGHLVGDKILKCFARILKNTLRSTDLIFRFGGDEFIIIFPETREMEAKLVLERFNRTKRCSKCGNEQCITVTNVNFSAGITEIKSAEDTVEKMIGRADKALYDAKGNGGNGIFIYEEKISYGYF</sequence>
<dbReference type="OrthoDB" id="9783388at2"/>
<dbReference type="PANTHER" id="PTHR45138">
    <property type="entry name" value="REGULATORY COMPONENTS OF SENSORY TRANSDUCTION SYSTEM"/>
    <property type="match status" value="1"/>
</dbReference>
<dbReference type="InterPro" id="IPR043128">
    <property type="entry name" value="Rev_trsase/Diguanyl_cyclase"/>
</dbReference>
<dbReference type="HOGENOM" id="CLU_000445_11_28_9"/>
<proteinExistence type="predicted"/>
<evidence type="ECO:0000313" key="4">
    <source>
        <dbReference type="EMBL" id="SHD75562.1"/>
    </source>
</evidence>
<dbReference type="InterPro" id="IPR011006">
    <property type="entry name" value="CheY-like_superfamily"/>
</dbReference>
<dbReference type="PANTHER" id="PTHR45138:SF9">
    <property type="entry name" value="DIGUANYLATE CYCLASE DGCM-RELATED"/>
    <property type="match status" value="1"/>
</dbReference>
<feature type="modified residue" description="4-aspartylphosphate" evidence="1">
    <location>
        <position position="168"/>
    </location>
</feature>
<dbReference type="FunFam" id="3.30.70.270:FF:000001">
    <property type="entry name" value="Diguanylate cyclase domain protein"/>
    <property type="match status" value="1"/>
</dbReference>
<dbReference type="InterPro" id="IPR029787">
    <property type="entry name" value="Nucleotide_cyclase"/>
</dbReference>
<gene>
    <name evidence="4" type="ORF">CUESP1_0163</name>
</gene>
<keyword evidence="4" id="KW-0548">Nucleotidyltransferase</keyword>
<dbReference type="PROSITE" id="PS50110">
    <property type="entry name" value="RESPONSE_REGULATORY"/>
    <property type="match status" value="1"/>
</dbReference>
<dbReference type="GO" id="GO:1902201">
    <property type="term" value="P:negative regulation of bacterial-type flagellum-dependent cell motility"/>
    <property type="evidence" value="ECO:0007669"/>
    <property type="project" value="TreeGrafter"/>
</dbReference>
<name>M1ZFA5_9FIRM</name>
<dbReference type="SMART" id="SM00267">
    <property type="entry name" value="GGDEF"/>
    <property type="match status" value="1"/>
</dbReference>
<dbReference type="PROSITE" id="PS50887">
    <property type="entry name" value="GGDEF"/>
    <property type="match status" value="1"/>
</dbReference>
<dbReference type="SMART" id="SM00448">
    <property type="entry name" value="REC"/>
    <property type="match status" value="1"/>
</dbReference>
<dbReference type="Gene3D" id="3.40.50.2300">
    <property type="match status" value="1"/>
</dbReference>
<dbReference type="EC" id="2.7.7.65" evidence="4"/>
<reference evidence="4 5" key="1">
    <citation type="submission" date="2016-11" db="EMBL/GenBank/DDBJ databases">
        <authorList>
            <person name="Manzoor S."/>
        </authorList>
    </citation>
    <scope>NUCLEOTIDE SEQUENCE [LARGE SCALE GENOMIC DNA]</scope>
    <source>
        <strain evidence="4">Clostridium ultunense strain Esp</strain>
    </source>
</reference>
<evidence type="ECO:0000313" key="5">
    <source>
        <dbReference type="Proteomes" id="UP000245423"/>
    </source>
</evidence>
<dbReference type="GO" id="GO:0052621">
    <property type="term" value="F:diguanylate cyclase activity"/>
    <property type="evidence" value="ECO:0007669"/>
    <property type="project" value="UniProtKB-EC"/>
</dbReference>
<protein>
    <submittedName>
        <fullName evidence="4">Putative Diguanylate cyclase</fullName>
        <ecNumber evidence="4">2.7.7.65</ecNumber>
    </submittedName>
</protein>
<evidence type="ECO:0000259" key="2">
    <source>
        <dbReference type="PROSITE" id="PS50110"/>
    </source>
</evidence>
<evidence type="ECO:0000256" key="1">
    <source>
        <dbReference type="PROSITE-ProRule" id="PRU00169"/>
    </source>
</evidence>